<feature type="domain" description="Serpin" evidence="2">
    <location>
        <begin position="78"/>
        <end position="181"/>
    </location>
</feature>
<dbReference type="EMBL" id="JAGKQM010000019">
    <property type="protein sequence ID" value="KAH0857260.1"/>
    <property type="molecule type" value="Genomic_DNA"/>
</dbReference>
<dbReference type="Proteomes" id="UP000824890">
    <property type="component" value="Unassembled WGS sequence"/>
</dbReference>
<reference evidence="3 4" key="1">
    <citation type="submission" date="2021-05" db="EMBL/GenBank/DDBJ databases">
        <title>Genome Assembly of Synthetic Allotetraploid Brassica napus Reveals Homoeologous Exchanges between Subgenomes.</title>
        <authorList>
            <person name="Davis J.T."/>
        </authorList>
    </citation>
    <scope>NUCLEOTIDE SEQUENCE [LARGE SCALE GENOMIC DNA]</scope>
    <source>
        <strain evidence="4">cv. Da-Ae</strain>
        <tissue evidence="3">Seedling</tissue>
    </source>
</reference>
<evidence type="ECO:0000256" key="1">
    <source>
        <dbReference type="ARBA" id="ARBA00009500"/>
    </source>
</evidence>
<evidence type="ECO:0000313" key="4">
    <source>
        <dbReference type="Proteomes" id="UP000824890"/>
    </source>
</evidence>
<comment type="caution">
    <text evidence="3">The sequence shown here is derived from an EMBL/GenBank/DDBJ whole genome shotgun (WGS) entry which is preliminary data.</text>
</comment>
<name>A0ABQ7XMU7_BRANA</name>
<dbReference type="SUPFAM" id="SSF56574">
    <property type="entry name" value="Serpins"/>
    <property type="match status" value="1"/>
</dbReference>
<dbReference type="InterPro" id="IPR042178">
    <property type="entry name" value="Serpin_sf_1"/>
</dbReference>
<protein>
    <recommendedName>
        <fullName evidence="2">Serpin domain-containing protein</fullName>
    </recommendedName>
</protein>
<comment type="similarity">
    <text evidence="1">Belongs to the serpin family.</text>
</comment>
<proteinExistence type="inferred from homology"/>
<accession>A0ABQ7XMU7</accession>
<gene>
    <name evidence="3" type="ORF">HID58_085521</name>
</gene>
<keyword evidence="4" id="KW-1185">Reference proteome</keyword>
<evidence type="ECO:0000259" key="2">
    <source>
        <dbReference type="Pfam" id="PF00079"/>
    </source>
</evidence>
<dbReference type="InterPro" id="IPR036186">
    <property type="entry name" value="Serpin_sf"/>
</dbReference>
<dbReference type="Pfam" id="PF00079">
    <property type="entry name" value="Serpin"/>
    <property type="match status" value="1"/>
</dbReference>
<organism evidence="3 4">
    <name type="scientific">Brassica napus</name>
    <name type="common">Rape</name>
    <dbReference type="NCBI Taxonomy" id="3708"/>
    <lineage>
        <taxon>Eukaryota</taxon>
        <taxon>Viridiplantae</taxon>
        <taxon>Streptophyta</taxon>
        <taxon>Embryophyta</taxon>
        <taxon>Tracheophyta</taxon>
        <taxon>Spermatophyta</taxon>
        <taxon>Magnoliopsida</taxon>
        <taxon>eudicotyledons</taxon>
        <taxon>Gunneridae</taxon>
        <taxon>Pentapetalae</taxon>
        <taxon>rosids</taxon>
        <taxon>malvids</taxon>
        <taxon>Brassicales</taxon>
        <taxon>Brassicaceae</taxon>
        <taxon>Brassiceae</taxon>
        <taxon>Brassica</taxon>
    </lineage>
</organism>
<sequence>MMVPLSTRQRCDDANPEFSIDIPRYIDQVAEFNISKIEFGFEAANSFTIKACQLFLSQVVITSSCRLKMDVRESMKKQNELAMFLGRHVFSSEAKKHSNIVFSPASIYSALTQVASAPRDPSVADEILCFLNSSPTDELNAVFTEIVSLVYTGGNANGEPEISSVNGVWIEKTLSIDPKFKISWRISSKLLSNLLRKCVWR</sequence>
<evidence type="ECO:0000313" key="3">
    <source>
        <dbReference type="EMBL" id="KAH0857260.1"/>
    </source>
</evidence>
<dbReference type="InterPro" id="IPR023796">
    <property type="entry name" value="Serpin_dom"/>
</dbReference>
<dbReference type="Gene3D" id="3.30.497.10">
    <property type="entry name" value="Antithrombin, subunit I, domain 2"/>
    <property type="match status" value="1"/>
</dbReference>